<sequence>MQIMAEYMVRDRMHDLWQQIEHQHLSYLHADESPRKLDEKKRLDGYIKEFLSVVPHERKFYFRETSEVLHRSVESKEDFSAYRATAAWTAIAAYAHNLLAQPWRKEYHEIKTYCGYYKHNIESSLVGGELMLEAMGYKHSGRSTLVLDGPVDPDRVTIVSRDSLVALVECQIMRSIYAEVIKTLSSCTWLEVLQYRETYAGAIDQAIRGLTFRMHQKRYEEQQYRGHLESYGTVSRYHHPMEPCPYAASRYYNPLHTTPRYGVISPQTPVPPSYPVYHIKPHELYAPNNYYHVQNGYIPLPVPPPPVVIPSYVPTAQLIELDAPGEQQVYSGNTHRRSSSDHRLQSEARKVNDRYQTDLYNKSTFTDDASRKTNKNKDGSWDWGYVYQKLEEKNSKRSEEPEKVRRPPSPLDLGDALKGFSLDDLHQISVPESKTLKINEALNKIKIDNEIEQRKKDVNNRISIYDNSSPPSTNFPNQTQTLAREIKRNDVTDFHTVDNRKSRVKPNHKWECITCTYHNSGSTEVCEICGKSRSKGGESKPLASGGRQCPHCTLVNEKGVTTCDACGSSLKDSPTYI</sequence>
<dbReference type="PROSITE" id="PS01358">
    <property type="entry name" value="ZF_RANBP2_1"/>
    <property type="match status" value="1"/>
</dbReference>
<dbReference type="Gene3D" id="1.20.58.2190">
    <property type="match status" value="1"/>
</dbReference>
<dbReference type="GO" id="GO:0008270">
    <property type="term" value="F:zinc ion binding"/>
    <property type="evidence" value="ECO:0007669"/>
    <property type="project" value="UniProtKB-KW"/>
</dbReference>
<evidence type="ECO:0000256" key="1">
    <source>
        <dbReference type="ARBA" id="ARBA00022723"/>
    </source>
</evidence>
<accession>A0A1B6D5H0</accession>
<dbReference type="PANTHER" id="PTHR15326">
    <property type="entry name" value="SPERMATOGENESIS-ASSOCIATED PROTEIN 2/TAMOZHENNIC"/>
    <property type="match status" value="1"/>
</dbReference>
<evidence type="ECO:0000259" key="6">
    <source>
        <dbReference type="PROSITE" id="PS50199"/>
    </source>
</evidence>
<feature type="region of interest" description="Disordered" evidence="5">
    <location>
        <begin position="329"/>
        <end position="351"/>
    </location>
</feature>
<dbReference type="PROSITE" id="PS50199">
    <property type="entry name" value="ZF_RANBP2_2"/>
    <property type="match status" value="1"/>
</dbReference>
<evidence type="ECO:0000256" key="5">
    <source>
        <dbReference type="SAM" id="MobiDB-lite"/>
    </source>
</evidence>
<dbReference type="AlphaFoldDB" id="A0A1B6D5H0"/>
<evidence type="ECO:0000313" key="7">
    <source>
        <dbReference type="EMBL" id="JAS20815.1"/>
    </source>
</evidence>
<proteinExistence type="predicted"/>
<feature type="compositionally biased region" description="Basic and acidic residues" evidence="5">
    <location>
        <begin position="338"/>
        <end position="351"/>
    </location>
</feature>
<dbReference type="InterPro" id="IPR001876">
    <property type="entry name" value="Znf_RanBP2"/>
</dbReference>
<reference evidence="7" key="1">
    <citation type="submission" date="2015-12" db="EMBL/GenBank/DDBJ databases">
        <title>De novo transcriptome assembly of four potential Pierce s Disease insect vectors from Arizona vineyards.</title>
        <authorList>
            <person name="Tassone E.E."/>
        </authorList>
    </citation>
    <scope>NUCLEOTIDE SEQUENCE</scope>
</reference>
<organism evidence="7">
    <name type="scientific">Clastoptera arizonana</name>
    <name type="common">Arizona spittle bug</name>
    <dbReference type="NCBI Taxonomy" id="38151"/>
    <lineage>
        <taxon>Eukaryota</taxon>
        <taxon>Metazoa</taxon>
        <taxon>Ecdysozoa</taxon>
        <taxon>Arthropoda</taxon>
        <taxon>Hexapoda</taxon>
        <taxon>Insecta</taxon>
        <taxon>Pterygota</taxon>
        <taxon>Neoptera</taxon>
        <taxon>Paraneoptera</taxon>
        <taxon>Hemiptera</taxon>
        <taxon>Auchenorrhyncha</taxon>
        <taxon>Cercopoidea</taxon>
        <taxon>Clastopteridae</taxon>
        <taxon>Clastoptera</taxon>
    </lineage>
</organism>
<keyword evidence="3" id="KW-0862">Zinc</keyword>
<dbReference type="InterPro" id="IPR036443">
    <property type="entry name" value="Znf_RanBP2_sf"/>
</dbReference>
<dbReference type="Pfam" id="PF00641">
    <property type="entry name" value="Zn_ribbon_RanBP"/>
    <property type="match status" value="2"/>
</dbReference>
<name>A0A1B6D5H0_9HEMI</name>
<dbReference type="SMART" id="SM00547">
    <property type="entry name" value="ZnF_RBZ"/>
    <property type="match status" value="2"/>
</dbReference>
<dbReference type="EMBL" id="GEDC01016483">
    <property type="protein sequence ID" value="JAS20815.1"/>
    <property type="molecule type" value="Transcribed_RNA"/>
</dbReference>
<keyword evidence="1" id="KW-0479">Metal-binding</keyword>
<evidence type="ECO:0000256" key="2">
    <source>
        <dbReference type="ARBA" id="ARBA00022771"/>
    </source>
</evidence>
<evidence type="ECO:0000256" key="3">
    <source>
        <dbReference type="ARBA" id="ARBA00022833"/>
    </source>
</evidence>
<evidence type="ECO:0000313" key="8">
    <source>
        <dbReference type="EMBL" id="JAS28950.1"/>
    </source>
</evidence>
<dbReference type="EMBL" id="GEDC01008348">
    <property type="protein sequence ID" value="JAS28950.1"/>
    <property type="molecule type" value="Transcribed_RNA"/>
</dbReference>
<evidence type="ECO:0000256" key="4">
    <source>
        <dbReference type="PROSITE-ProRule" id="PRU00322"/>
    </source>
</evidence>
<feature type="region of interest" description="Disordered" evidence="5">
    <location>
        <begin position="392"/>
        <end position="413"/>
    </location>
</feature>
<feature type="compositionally biased region" description="Basic and acidic residues" evidence="5">
    <location>
        <begin position="392"/>
        <end position="405"/>
    </location>
</feature>
<protein>
    <recommendedName>
        <fullName evidence="6">RanBP2-type domain-containing protein</fullName>
    </recommendedName>
</protein>
<dbReference type="PANTHER" id="PTHR15326:SF2">
    <property type="entry name" value="PROTEIN TAMOZHENNIC"/>
    <property type="match status" value="1"/>
</dbReference>
<dbReference type="Pfam" id="PF21388">
    <property type="entry name" value="SPATA2_PUB-like"/>
    <property type="match status" value="1"/>
</dbReference>
<dbReference type="SUPFAM" id="SSF90209">
    <property type="entry name" value="Ran binding protein zinc finger-like"/>
    <property type="match status" value="1"/>
</dbReference>
<feature type="domain" description="RanBP2-type" evidence="6">
    <location>
        <begin position="505"/>
        <end position="535"/>
    </location>
</feature>
<gene>
    <name evidence="7" type="ORF">g.23815</name>
    <name evidence="8" type="ORF">g.23816</name>
</gene>
<dbReference type="Gene3D" id="2.30.30.380">
    <property type="entry name" value="Zn-finger domain of Sec23/24"/>
    <property type="match status" value="1"/>
</dbReference>
<keyword evidence="2 4" id="KW-0863">Zinc-finger</keyword>
<dbReference type="GO" id="GO:0005737">
    <property type="term" value="C:cytoplasm"/>
    <property type="evidence" value="ECO:0007669"/>
    <property type="project" value="TreeGrafter"/>
</dbReference>
<dbReference type="InterPro" id="IPR048839">
    <property type="entry name" value="SPATA2_PUB-like"/>
</dbReference>